<protein>
    <recommendedName>
        <fullName evidence="2">Biotin transporter</fullName>
    </recommendedName>
</protein>
<dbReference type="Proteomes" id="UP000095209">
    <property type="component" value="Unassembled WGS sequence"/>
</dbReference>
<keyword evidence="3" id="KW-0812">Transmembrane</keyword>
<comment type="caution">
    <text evidence="4">The sequence shown here is derived from an EMBL/GenBank/DDBJ whole genome shotgun (WGS) entry which is preliminary data.</text>
</comment>
<comment type="subcellular location">
    <subcellularLocation>
        <location evidence="2">Cell membrane</location>
        <topology evidence="2">Multi-pass membrane protein</topology>
    </subcellularLocation>
</comment>
<dbReference type="PANTHER" id="PTHR34295">
    <property type="entry name" value="BIOTIN TRANSPORTER BIOY"/>
    <property type="match status" value="1"/>
</dbReference>
<name>A0A1E5LIX9_9BACI</name>
<evidence type="ECO:0000313" key="5">
    <source>
        <dbReference type="Proteomes" id="UP000095209"/>
    </source>
</evidence>
<feature type="transmembrane region" description="Helical" evidence="3">
    <location>
        <begin position="12"/>
        <end position="33"/>
    </location>
</feature>
<dbReference type="RefSeq" id="WP_069715964.1">
    <property type="nucleotide sequence ID" value="NZ_MJEH01000006.1"/>
</dbReference>
<dbReference type="AlphaFoldDB" id="A0A1E5LIX9"/>
<keyword evidence="5" id="KW-1185">Reference proteome</keyword>
<organism evidence="4 5">
    <name type="scientific">Bacillus solimangrovi</name>
    <dbReference type="NCBI Taxonomy" id="1305675"/>
    <lineage>
        <taxon>Bacteria</taxon>
        <taxon>Bacillati</taxon>
        <taxon>Bacillota</taxon>
        <taxon>Bacilli</taxon>
        <taxon>Bacillales</taxon>
        <taxon>Bacillaceae</taxon>
        <taxon>Bacillus</taxon>
    </lineage>
</organism>
<feature type="transmembrane region" description="Helical" evidence="3">
    <location>
        <begin position="87"/>
        <end position="109"/>
    </location>
</feature>
<keyword evidence="2" id="KW-1003">Cell membrane</keyword>
<keyword evidence="2 3" id="KW-0472">Membrane</keyword>
<feature type="transmembrane region" description="Helical" evidence="3">
    <location>
        <begin position="121"/>
        <end position="146"/>
    </location>
</feature>
<dbReference type="OrthoDB" id="9803495at2"/>
<dbReference type="GO" id="GO:0005886">
    <property type="term" value="C:plasma membrane"/>
    <property type="evidence" value="ECO:0007669"/>
    <property type="project" value="UniProtKB-SubCell"/>
</dbReference>
<evidence type="ECO:0000256" key="1">
    <source>
        <dbReference type="ARBA" id="ARBA00010692"/>
    </source>
</evidence>
<gene>
    <name evidence="4" type="ORF">BFG57_10135</name>
</gene>
<comment type="similarity">
    <text evidence="1 2">Belongs to the BioY family.</text>
</comment>
<keyword evidence="2" id="KW-0813">Transport</keyword>
<dbReference type="PIRSF" id="PIRSF016661">
    <property type="entry name" value="BioY"/>
    <property type="match status" value="1"/>
</dbReference>
<dbReference type="Pfam" id="PF02632">
    <property type="entry name" value="BioY"/>
    <property type="match status" value="1"/>
</dbReference>
<dbReference type="PANTHER" id="PTHR34295:SF1">
    <property type="entry name" value="BIOTIN TRANSPORTER BIOY"/>
    <property type="match status" value="1"/>
</dbReference>
<dbReference type="EMBL" id="MJEH01000006">
    <property type="protein sequence ID" value="OEH93996.1"/>
    <property type="molecule type" value="Genomic_DNA"/>
</dbReference>
<dbReference type="InterPro" id="IPR003784">
    <property type="entry name" value="BioY"/>
</dbReference>
<keyword evidence="3" id="KW-1133">Transmembrane helix</keyword>
<dbReference type="Gene3D" id="1.10.1760.20">
    <property type="match status" value="1"/>
</dbReference>
<evidence type="ECO:0000256" key="2">
    <source>
        <dbReference type="PIRNR" id="PIRNR016661"/>
    </source>
</evidence>
<dbReference type="STRING" id="1305675.BFG57_10135"/>
<reference evidence="4 5" key="1">
    <citation type="submission" date="2016-08" db="EMBL/GenBank/DDBJ databases">
        <title>Genome of Bacillus solimangrovi GH2-4.</title>
        <authorList>
            <person name="Lim S."/>
            <person name="Kim B.-C."/>
        </authorList>
    </citation>
    <scope>NUCLEOTIDE SEQUENCE [LARGE SCALE GENOMIC DNA]</scope>
    <source>
        <strain evidence="4 5">GH2-4</strain>
    </source>
</reference>
<proteinExistence type="inferred from homology"/>
<sequence length="201" mass="21565">MSSNKPRFRTVDLTLAAMFVALMAIGANITSWAPFLQVANVPLSMQPFFAILAGVLLGSRLGSLSMIVYLLVGIAGAPVFAKFGAGIGVIFGSTGGFLLSYIFAAYAAGKVMERTQKPNKATFYIASFVGIILIYIIGTNFMYASLNIWIGAEMGYLTAWQVMMPFAIKDVVFTALGAAIAPRIYHAIRRSGSLNNLNRTA</sequence>
<evidence type="ECO:0000313" key="4">
    <source>
        <dbReference type="EMBL" id="OEH93996.1"/>
    </source>
</evidence>
<evidence type="ECO:0000256" key="3">
    <source>
        <dbReference type="SAM" id="Phobius"/>
    </source>
</evidence>
<dbReference type="GO" id="GO:0015225">
    <property type="term" value="F:biotin transmembrane transporter activity"/>
    <property type="evidence" value="ECO:0007669"/>
    <property type="project" value="UniProtKB-UniRule"/>
</dbReference>
<accession>A0A1E5LIX9</accession>